<dbReference type="HOGENOM" id="CLU_2527284_0_0_1"/>
<accession>M2URF8</accession>
<name>M2URF8_COCH5</name>
<reference evidence="1 2" key="1">
    <citation type="journal article" date="2012" name="PLoS Pathog.">
        <title>Diverse lifestyles and strategies of plant pathogenesis encoded in the genomes of eighteen Dothideomycetes fungi.</title>
        <authorList>
            <person name="Ohm R.A."/>
            <person name="Feau N."/>
            <person name="Henrissat B."/>
            <person name="Schoch C.L."/>
            <person name="Horwitz B.A."/>
            <person name="Barry K.W."/>
            <person name="Condon B.J."/>
            <person name="Copeland A.C."/>
            <person name="Dhillon B."/>
            <person name="Glaser F."/>
            <person name="Hesse C.N."/>
            <person name="Kosti I."/>
            <person name="LaButti K."/>
            <person name="Lindquist E.A."/>
            <person name="Lucas S."/>
            <person name="Salamov A.A."/>
            <person name="Bradshaw R.E."/>
            <person name="Ciuffetti L."/>
            <person name="Hamelin R.C."/>
            <person name="Kema G.H.J."/>
            <person name="Lawrence C."/>
            <person name="Scott J.A."/>
            <person name="Spatafora J.W."/>
            <person name="Turgeon B.G."/>
            <person name="de Wit P.J.G.M."/>
            <person name="Zhong S."/>
            <person name="Goodwin S.B."/>
            <person name="Grigoriev I.V."/>
        </authorList>
    </citation>
    <scope>NUCLEOTIDE SEQUENCE [LARGE SCALE GENOMIC DNA]</scope>
    <source>
        <strain evidence="2">C5 / ATCC 48332 / race O</strain>
    </source>
</reference>
<dbReference type="EMBL" id="KB445578">
    <property type="protein sequence ID" value="EMD90478.1"/>
    <property type="molecule type" value="Genomic_DNA"/>
</dbReference>
<reference evidence="2" key="2">
    <citation type="journal article" date="2013" name="PLoS Genet.">
        <title>Comparative genome structure, secondary metabolite, and effector coding capacity across Cochliobolus pathogens.</title>
        <authorList>
            <person name="Condon B.J."/>
            <person name="Leng Y."/>
            <person name="Wu D."/>
            <person name="Bushley K.E."/>
            <person name="Ohm R.A."/>
            <person name="Otillar R."/>
            <person name="Martin J."/>
            <person name="Schackwitz W."/>
            <person name="Grimwood J."/>
            <person name="MohdZainudin N."/>
            <person name="Xue C."/>
            <person name="Wang R."/>
            <person name="Manning V.A."/>
            <person name="Dhillon B."/>
            <person name="Tu Z.J."/>
            <person name="Steffenson B.J."/>
            <person name="Salamov A."/>
            <person name="Sun H."/>
            <person name="Lowry S."/>
            <person name="LaButti K."/>
            <person name="Han J."/>
            <person name="Copeland A."/>
            <person name="Lindquist E."/>
            <person name="Barry K."/>
            <person name="Schmutz J."/>
            <person name="Baker S.E."/>
            <person name="Ciuffetti L.M."/>
            <person name="Grigoriev I.V."/>
            <person name="Zhong S."/>
            <person name="Turgeon B.G."/>
        </authorList>
    </citation>
    <scope>NUCLEOTIDE SEQUENCE [LARGE SCALE GENOMIC DNA]</scope>
    <source>
        <strain evidence="2">C5 / ATCC 48332 / race O</strain>
    </source>
</reference>
<keyword evidence="2" id="KW-1185">Reference proteome</keyword>
<dbReference type="Proteomes" id="UP000016936">
    <property type="component" value="Unassembled WGS sequence"/>
</dbReference>
<protein>
    <submittedName>
        <fullName evidence="1">Uncharacterized protein</fullName>
    </submittedName>
</protein>
<proteinExistence type="predicted"/>
<evidence type="ECO:0000313" key="1">
    <source>
        <dbReference type="EMBL" id="EMD90478.1"/>
    </source>
</evidence>
<dbReference type="AlphaFoldDB" id="M2URF8"/>
<gene>
    <name evidence="1" type="ORF">COCHEDRAFT_1022381</name>
</gene>
<evidence type="ECO:0000313" key="2">
    <source>
        <dbReference type="Proteomes" id="UP000016936"/>
    </source>
</evidence>
<organism evidence="1 2">
    <name type="scientific">Cochliobolus heterostrophus (strain C5 / ATCC 48332 / race O)</name>
    <name type="common">Southern corn leaf blight fungus</name>
    <name type="synonym">Bipolaris maydis</name>
    <dbReference type="NCBI Taxonomy" id="701091"/>
    <lineage>
        <taxon>Eukaryota</taxon>
        <taxon>Fungi</taxon>
        <taxon>Dikarya</taxon>
        <taxon>Ascomycota</taxon>
        <taxon>Pezizomycotina</taxon>
        <taxon>Dothideomycetes</taxon>
        <taxon>Pleosporomycetidae</taxon>
        <taxon>Pleosporales</taxon>
        <taxon>Pleosporineae</taxon>
        <taxon>Pleosporaceae</taxon>
        <taxon>Bipolaris</taxon>
    </lineage>
</organism>
<sequence length="84" mass="9554">MPLSQPMFQRLNSLKSHLKTEAGKLTREMQNITRSGQLLFAESTPRHPLYGGYEVPIVRHTADLQQPLRMKQAATALLVLRLTQ</sequence>